<proteinExistence type="predicted"/>
<dbReference type="Proteomes" id="UP001241092">
    <property type="component" value="Chromosome"/>
</dbReference>
<sequence length="228" mass="24372">MSTDIEQLRAACERDLGDPALWPEPTSYPESLALCIVDAIYVTGARHLTVDRIVERYRGYRAGQGGDADADGARELLATVDELGGAEQWASQIGNRRPTSTTKNAPLRAVALVEAAKALVALGVRTAEELRTVVRDGEHAEAARAAWCAVPGQRSGFTWAYLGLLAQVPGATVAPAVAGYVARETVGSEEAAVLLRSVAQLSGWDVTALHHAIWRFESGRRRDLPSTA</sequence>
<organism evidence="1 2">
    <name type="scientific">Mycolicibacterium mageritense</name>
    <name type="common">Mycobacterium mageritense</name>
    <dbReference type="NCBI Taxonomy" id="53462"/>
    <lineage>
        <taxon>Bacteria</taxon>
        <taxon>Bacillati</taxon>
        <taxon>Actinomycetota</taxon>
        <taxon>Actinomycetes</taxon>
        <taxon>Mycobacteriales</taxon>
        <taxon>Mycobacteriaceae</taxon>
        <taxon>Mycolicibacterium</taxon>
    </lineage>
</organism>
<name>A0AAI8U013_MYCME</name>
<dbReference type="EMBL" id="AP027452">
    <property type="protein sequence ID" value="BDY31712.1"/>
    <property type="molecule type" value="Genomic_DNA"/>
</dbReference>
<gene>
    <name evidence="1" type="ORF">hbim_05668</name>
</gene>
<evidence type="ECO:0000313" key="2">
    <source>
        <dbReference type="Proteomes" id="UP001241092"/>
    </source>
</evidence>
<reference evidence="1" key="1">
    <citation type="submission" date="2023-03" db="EMBL/GenBank/DDBJ databases">
        <title>Draft genome sequence of a Mycolicibacterium mageritense strain H4_3_1 isolated from a hybrid biological-inorganic system reactor.</title>
        <authorList>
            <person name="Feng X."/>
            <person name="Kazama D."/>
            <person name="Sato K."/>
            <person name="Kobayashi H."/>
        </authorList>
    </citation>
    <scope>NUCLEOTIDE SEQUENCE</scope>
    <source>
        <strain evidence="1">H4_3_1</strain>
    </source>
</reference>
<accession>A0AAI8U013</accession>
<dbReference type="RefSeq" id="WP_286211959.1">
    <property type="nucleotide sequence ID" value="NZ_AP027452.1"/>
</dbReference>
<dbReference type="AlphaFoldDB" id="A0AAI8U013"/>
<protein>
    <recommendedName>
        <fullName evidence="3">Heme peroxidase</fullName>
    </recommendedName>
</protein>
<evidence type="ECO:0008006" key="3">
    <source>
        <dbReference type="Google" id="ProtNLM"/>
    </source>
</evidence>
<evidence type="ECO:0000313" key="1">
    <source>
        <dbReference type="EMBL" id="BDY31712.1"/>
    </source>
</evidence>